<evidence type="ECO:0000256" key="1">
    <source>
        <dbReference type="SAM" id="Phobius"/>
    </source>
</evidence>
<proteinExistence type="predicted"/>
<organism evidence="2 3">
    <name type="scientific">Alkalibacterium subtropicum</name>
    <dbReference type="NCBI Taxonomy" id="753702"/>
    <lineage>
        <taxon>Bacteria</taxon>
        <taxon>Bacillati</taxon>
        <taxon>Bacillota</taxon>
        <taxon>Bacilli</taxon>
        <taxon>Lactobacillales</taxon>
        <taxon>Carnobacteriaceae</taxon>
        <taxon>Alkalibacterium</taxon>
    </lineage>
</organism>
<evidence type="ECO:0008006" key="4">
    <source>
        <dbReference type="Google" id="ProtNLM"/>
    </source>
</evidence>
<keyword evidence="1" id="KW-0472">Membrane</keyword>
<evidence type="ECO:0000313" key="2">
    <source>
        <dbReference type="EMBL" id="SFC12249.1"/>
    </source>
</evidence>
<keyword evidence="1" id="KW-0812">Transmembrane</keyword>
<dbReference type="Pfam" id="PF03729">
    <property type="entry name" value="DUF308"/>
    <property type="match status" value="1"/>
</dbReference>
<sequence length="69" mass="7290">MGNNSLSKTKGMWLGIIGIFAAVLGYFTFQMPLGFLAIVLGIIGLASPQKTLNWIAIVLGTIVLVLGII</sequence>
<dbReference type="AlphaFoldDB" id="A0A1I1GKG4"/>
<keyword evidence="3" id="KW-1185">Reference proteome</keyword>
<dbReference type="RefSeq" id="WP_091528947.1">
    <property type="nucleotide sequence ID" value="NZ_FOLT01000003.1"/>
</dbReference>
<feature type="transmembrane region" description="Helical" evidence="1">
    <location>
        <begin position="12"/>
        <end position="45"/>
    </location>
</feature>
<gene>
    <name evidence="2" type="ORF">SAMN04488102_103130</name>
</gene>
<name>A0A1I1GKG4_9LACT</name>
<accession>A0A1I1GKG4</accession>
<evidence type="ECO:0000313" key="3">
    <source>
        <dbReference type="Proteomes" id="UP000199612"/>
    </source>
</evidence>
<keyword evidence="1" id="KW-1133">Transmembrane helix</keyword>
<dbReference type="InterPro" id="IPR005325">
    <property type="entry name" value="DUF308_memb"/>
</dbReference>
<feature type="transmembrane region" description="Helical" evidence="1">
    <location>
        <begin position="51"/>
        <end position="68"/>
    </location>
</feature>
<dbReference type="OrthoDB" id="9913553at2"/>
<protein>
    <recommendedName>
        <fullName evidence="4">C4-dicarboxylate ABC transporter</fullName>
    </recommendedName>
</protein>
<dbReference type="Proteomes" id="UP000199612">
    <property type="component" value="Unassembled WGS sequence"/>
</dbReference>
<dbReference type="EMBL" id="FOLT01000003">
    <property type="protein sequence ID" value="SFC12249.1"/>
    <property type="molecule type" value="Genomic_DNA"/>
</dbReference>
<reference evidence="3" key="1">
    <citation type="submission" date="2016-10" db="EMBL/GenBank/DDBJ databases">
        <authorList>
            <person name="Varghese N."/>
            <person name="Submissions S."/>
        </authorList>
    </citation>
    <scope>NUCLEOTIDE SEQUENCE [LARGE SCALE GENOMIC DNA]</scope>
    <source>
        <strain evidence="3">DSM 23664</strain>
    </source>
</reference>